<sequence length="299" mass="33432">MDANERIEAASSFLLQSPPGEINDVLNDIRTIISDDDSLQTGILPALHKYNVAQFITVDVPGQQHQVRSLSRLRRAHLEAGLAQDADRFVDPRSKQTFAFDHLRLEASDCQPFEPDASTEPFREALERATLAYVEDHFHEGVASVFYSSTDSTYIIQLVANRYNPPNFWSGRWRSEYVVDLAKGEARGTVLINVHYYEQGNVQLSTTHKPILELPSSLHSPDPANAAKILALIEREESTHQSALSAAFQDMSEKSFKSLRRALPLTKQKLDWEKVSGYKLGAELTASRGIFGTSTDEVS</sequence>
<gene>
    <name evidence="7" type="ORF">EXIGLDRAFT_671138</name>
</gene>
<accession>A0A165KJD0</accession>
<keyword evidence="3 6" id="KW-0117">Actin capping</keyword>
<proteinExistence type="inferred from homology"/>
<organism evidence="7 8">
    <name type="scientific">Exidia glandulosa HHB12029</name>
    <dbReference type="NCBI Taxonomy" id="1314781"/>
    <lineage>
        <taxon>Eukaryota</taxon>
        <taxon>Fungi</taxon>
        <taxon>Dikarya</taxon>
        <taxon>Basidiomycota</taxon>
        <taxon>Agaricomycotina</taxon>
        <taxon>Agaricomycetes</taxon>
        <taxon>Auriculariales</taxon>
        <taxon>Exidiaceae</taxon>
        <taxon>Exidia</taxon>
    </lineage>
</organism>
<dbReference type="GO" id="GO:0051015">
    <property type="term" value="F:actin filament binding"/>
    <property type="evidence" value="ECO:0007669"/>
    <property type="project" value="TreeGrafter"/>
</dbReference>
<keyword evidence="8" id="KW-1185">Reference proteome</keyword>
<dbReference type="GO" id="GO:0030036">
    <property type="term" value="P:actin cytoskeleton organization"/>
    <property type="evidence" value="ECO:0007669"/>
    <property type="project" value="TreeGrafter"/>
</dbReference>
<dbReference type="STRING" id="1314781.A0A165KJD0"/>
<dbReference type="FunCoup" id="A0A165KJD0">
    <property type="interactions" value="235"/>
</dbReference>
<dbReference type="PANTHER" id="PTHR10653:SF0">
    <property type="entry name" value="F-ACTIN-CAPPING PROTEIN SUBUNIT ALPHA"/>
    <property type="match status" value="1"/>
</dbReference>
<dbReference type="Proteomes" id="UP000077266">
    <property type="component" value="Unassembled WGS sequence"/>
</dbReference>
<comment type="function">
    <text evidence="5 6">F-actin-capping proteins bind in a Ca(2+)-independent manner to the fast growing ends of actin filaments (barbed end) thereby blocking the exchange of subunits at these ends. Unlike other capping proteins (such as gelsolin and severin), these proteins do not sever actin filaments.</text>
</comment>
<name>A0A165KJD0_EXIGL</name>
<dbReference type="AlphaFoldDB" id="A0A165KJD0"/>
<dbReference type="InterPro" id="IPR037282">
    <property type="entry name" value="CapZ_alpha/beta"/>
</dbReference>
<evidence type="ECO:0000256" key="5">
    <source>
        <dbReference type="ARBA" id="ARBA00025389"/>
    </source>
</evidence>
<evidence type="ECO:0000256" key="4">
    <source>
        <dbReference type="ARBA" id="ARBA00023203"/>
    </source>
</evidence>
<dbReference type="FunFam" id="3.90.1150.210:FF:000003">
    <property type="entry name" value="F-actin-capping protein subunit alpha"/>
    <property type="match status" value="1"/>
</dbReference>
<dbReference type="GO" id="GO:0051016">
    <property type="term" value="P:barbed-end actin filament capping"/>
    <property type="evidence" value="ECO:0007669"/>
    <property type="project" value="UniProtKB-UniRule"/>
</dbReference>
<dbReference type="OrthoDB" id="340550at2759"/>
<evidence type="ECO:0000256" key="6">
    <source>
        <dbReference type="RuleBase" id="RU365077"/>
    </source>
</evidence>
<protein>
    <recommendedName>
        <fullName evidence="2 6">F-actin-capping protein subunit alpha</fullName>
    </recommendedName>
</protein>
<keyword evidence="4 6" id="KW-0009">Actin-binding</keyword>
<evidence type="ECO:0000256" key="1">
    <source>
        <dbReference type="ARBA" id="ARBA00010479"/>
    </source>
</evidence>
<dbReference type="PRINTS" id="PR00191">
    <property type="entry name" value="FACTINCAPA"/>
</dbReference>
<dbReference type="InterPro" id="IPR002189">
    <property type="entry name" value="CapZ_alpha"/>
</dbReference>
<dbReference type="InParanoid" id="A0A165KJD0"/>
<dbReference type="GO" id="GO:0008290">
    <property type="term" value="C:F-actin capping protein complex"/>
    <property type="evidence" value="ECO:0007669"/>
    <property type="project" value="UniProtKB-UniRule"/>
</dbReference>
<dbReference type="Pfam" id="PF01267">
    <property type="entry name" value="F-actin_cap_A"/>
    <property type="match status" value="1"/>
</dbReference>
<dbReference type="Gene3D" id="3.30.1140.60">
    <property type="entry name" value="F-actin capping protein, alpha subunit"/>
    <property type="match status" value="1"/>
</dbReference>
<dbReference type="PANTHER" id="PTHR10653">
    <property type="entry name" value="F-ACTIN-CAPPING PROTEIN SUBUNIT ALPHA"/>
    <property type="match status" value="1"/>
</dbReference>
<dbReference type="GO" id="GO:0030479">
    <property type="term" value="C:actin cortical patch"/>
    <property type="evidence" value="ECO:0007669"/>
    <property type="project" value="TreeGrafter"/>
</dbReference>
<evidence type="ECO:0000256" key="2">
    <source>
        <dbReference type="ARBA" id="ARBA00014038"/>
    </source>
</evidence>
<evidence type="ECO:0000313" key="7">
    <source>
        <dbReference type="EMBL" id="KZV96424.1"/>
    </source>
</evidence>
<dbReference type="InterPro" id="IPR042276">
    <property type="entry name" value="CapZ_alpha/beta_2"/>
</dbReference>
<dbReference type="SUPFAM" id="SSF90096">
    <property type="entry name" value="Subunits of heterodimeric actin filament capping protein Capz"/>
    <property type="match status" value="1"/>
</dbReference>
<evidence type="ECO:0000256" key="3">
    <source>
        <dbReference type="ARBA" id="ARBA00022467"/>
    </source>
</evidence>
<comment type="similarity">
    <text evidence="1 6">Belongs to the F-actin-capping protein alpha subunit family.</text>
</comment>
<evidence type="ECO:0000313" key="8">
    <source>
        <dbReference type="Proteomes" id="UP000077266"/>
    </source>
</evidence>
<dbReference type="Gene3D" id="3.90.1150.210">
    <property type="entry name" value="F-actin capping protein, beta subunit"/>
    <property type="match status" value="1"/>
</dbReference>
<comment type="subunit">
    <text evidence="6">Heterodimer of an alpha and a beta subunit.</text>
</comment>
<dbReference type="InterPro" id="IPR042489">
    <property type="entry name" value="CapZ_alpha_1"/>
</dbReference>
<feature type="non-terminal residue" evidence="7">
    <location>
        <position position="1"/>
    </location>
</feature>
<dbReference type="EMBL" id="KV425943">
    <property type="protein sequence ID" value="KZV96424.1"/>
    <property type="molecule type" value="Genomic_DNA"/>
</dbReference>
<reference evidence="7 8" key="1">
    <citation type="journal article" date="2016" name="Mol. Biol. Evol.">
        <title>Comparative Genomics of Early-Diverging Mushroom-Forming Fungi Provides Insights into the Origins of Lignocellulose Decay Capabilities.</title>
        <authorList>
            <person name="Nagy L.G."/>
            <person name="Riley R."/>
            <person name="Tritt A."/>
            <person name="Adam C."/>
            <person name="Daum C."/>
            <person name="Floudas D."/>
            <person name="Sun H."/>
            <person name="Yadav J.S."/>
            <person name="Pangilinan J."/>
            <person name="Larsson K.H."/>
            <person name="Matsuura K."/>
            <person name="Barry K."/>
            <person name="Labutti K."/>
            <person name="Kuo R."/>
            <person name="Ohm R.A."/>
            <person name="Bhattacharya S.S."/>
            <person name="Shirouzu T."/>
            <person name="Yoshinaga Y."/>
            <person name="Martin F.M."/>
            <person name="Grigoriev I.V."/>
            <person name="Hibbett D.S."/>
        </authorList>
    </citation>
    <scope>NUCLEOTIDE SEQUENCE [LARGE SCALE GENOMIC DNA]</scope>
    <source>
        <strain evidence="7 8">HHB12029</strain>
    </source>
</reference>